<dbReference type="NCBIfam" id="TIGR02191">
    <property type="entry name" value="RNaseIII"/>
    <property type="match status" value="1"/>
</dbReference>
<feature type="binding site" evidence="9">
    <location>
        <position position="127"/>
    </location>
    <ligand>
        <name>Mg(2+)</name>
        <dbReference type="ChEBI" id="CHEBI:18420"/>
    </ligand>
</feature>
<evidence type="ECO:0000256" key="1">
    <source>
        <dbReference type="ARBA" id="ARBA00000109"/>
    </source>
</evidence>
<dbReference type="EMBL" id="LAQJ01000103">
    <property type="protein sequence ID" value="KKO20453.1"/>
    <property type="molecule type" value="Genomic_DNA"/>
</dbReference>
<keyword evidence="13" id="KW-1185">Reference proteome</keyword>
<dbReference type="InterPro" id="IPR036389">
    <property type="entry name" value="RNase_III_sf"/>
</dbReference>
<accession>A0A0M2UWL3</accession>
<dbReference type="GO" id="GO:0008033">
    <property type="term" value="P:tRNA processing"/>
    <property type="evidence" value="ECO:0007669"/>
    <property type="project" value="UniProtKB-KW"/>
</dbReference>
<evidence type="ECO:0000313" key="13">
    <source>
        <dbReference type="Proteomes" id="UP000034954"/>
    </source>
</evidence>
<dbReference type="InterPro" id="IPR000999">
    <property type="entry name" value="RNase_III_dom"/>
</dbReference>
<keyword evidence="9" id="KW-0963">Cytoplasm</keyword>
<evidence type="ECO:0000256" key="6">
    <source>
        <dbReference type="ARBA" id="ARBA00022759"/>
    </source>
</evidence>
<keyword evidence="9" id="KW-0819">tRNA processing</keyword>
<dbReference type="GO" id="GO:0003725">
    <property type="term" value="F:double-stranded RNA binding"/>
    <property type="evidence" value="ECO:0007669"/>
    <property type="project" value="TreeGrafter"/>
</dbReference>
<dbReference type="AlphaFoldDB" id="A0A0M2UWL3"/>
<dbReference type="SUPFAM" id="SSF69065">
    <property type="entry name" value="RNase III domain-like"/>
    <property type="match status" value="1"/>
</dbReference>
<dbReference type="PATRIC" id="fig|380242.3.peg.1025"/>
<dbReference type="SMART" id="SM00358">
    <property type="entry name" value="DSRM"/>
    <property type="match status" value="1"/>
</dbReference>
<keyword evidence="5 9" id="KW-0540">Nuclease</keyword>
<feature type="binding site" evidence="9">
    <location>
        <position position="124"/>
    </location>
    <ligand>
        <name>Mg(2+)</name>
        <dbReference type="ChEBI" id="CHEBI:18420"/>
    </ligand>
</feature>
<dbReference type="SUPFAM" id="SSF54768">
    <property type="entry name" value="dsRNA-binding domain-like"/>
    <property type="match status" value="1"/>
</dbReference>
<dbReference type="PANTHER" id="PTHR11207:SF0">
    <property type="entry name" value="RIBONUCLEASE 3"/>
    <property type="match status" value="1"/>
</dbReference>
<feature type="binding site" evidence="9">
    <location>
        <position position="52"/>
    </location>
    <ligand>
        <name>Mg(2+)</name>
        <dbReference type="ChEBI" id="CHEBI:18420"/>
    </ligand>
</feature>
<dbReference type="InterPro" id="IPR014720">
    <property type="entry name" value="dsRBD_dom"/>
</dbReference>
<evidence type="ECO:0000256" key="9">
    <source>
        <dbReference type="HAMAP-Rule" id="MF_00104"/>
    </source>
</evidence>
<comment type="caution">
    <text evidence="12">The sequence shown here is derived from an EMBL/GenBank/DDBJ whole genome shotgun (WGS) entry which is preliminary data.</text>
</comment>
<dbReference type="PROSITE" id="PS50137">
    <property type="entry name" value="DS_RBD"/>
    <property type="match status" value="1"/>
</dbReference>
<evidence type="ECO:0000313" key="12">
    <source>
        <dbReference type="EMBL" id="KKO20453.1"/>
    </source>
</evidence>
<keyword evidence="4 9" id="KW-0507">mRNA processing</keyword>
<comment type="similarity">
    <text evidence="2">Belongs to the ribonuclease III family.</text>
</comment>
<dbReference type="PROSITE" id="PS50142">
    <property type="entry name" value="RNASE_3_2"/>
    <property type="match status" value="1"/>
</dbReference>
<evidence type="ECO:0000259" key="11">
    <source>
        <dbReference type="PROSITE" id="PS50142"/>
    </source>
</evidence>
<sequence length="255" mass="28864">MILQTNNHINPEKLSECQFKIGYLFNNPEVLEKALTHTSCKLENNFSNERLEFLGDAVLGMIISDYLYKALPHYSEGELTKIKSVVVSQTTLAKVSLEAQLKDFLTVGKGLNDRNFLPKSLLANVFEAVIAAIYLDGGLEAAYHFTIKHLKKEIDIVCKNQHEKNYKSILQQHSQKEHGITPVYRVLQQVGPDHGKLFEVSVLIKGTEYGRGWGKSKKEAEQIAAKETLKMLIPEIPHEMHEINNESCNLGKEFL</sequence>
<protein>
    <recommendedName>
        <fullName evidence="9">Ribonuclease 3</fullName>
        <ecNumber evidence="9">3.1.26.3</ecNumber>
    </recommendedName>
    <alternativeName>
        <fullName evidence="9">Ribonuclease III</fullName>
        <shortName evidence="9">RNase III</shortName>
    </alternativeName>
</protein>
<dbReference type="EC" id="3.1.26.3" evidence="9"/>
<evidence type="ECO:0000256" key="2">
    <source>
        <dbReference type="ARBA" id="ARBA00010183"/>
    </source>
</evidence>
<comment type="catalytic activity">
    <reaction evidence="1 9">
        <text>Endonucleolytic cleavage to 5'-phosphomonoester.</text>
        <dbReference type="EC" id="3.1.26.3"/>
    </reaction>
</comment>
<keyword evidence="7 9" id="KW-0378">Hydrolase</keyword>
<dbReference type="GO" id="GO:0010468">
    <property type="term" value="P:regulation of gene expression"/>
    <property type="evidence" value="ECO:0007669"/>
    <property type="project" value="TreeGrafter"/>
</dbReference>
<name>A0A0M2UWL3_9BACT</name>
<keyword evidence="9" id="KW-0699">rRNA-binding</keyword>
<evidence type="ECO:0000259" key="10">
    <source>
        <dbReference type="PROSITE" id="PS50137"/>
    </source>
</evidence>
<evidence type="ECO:0000256" key="3">
    <source>
        <dbReference type="ARBA" id="ARBA00022552"/>
    </source>
</evidence>
<dbReference type="Pfam" id="PF14622">
    <property type="entry name" value="Ribonucleas_3_3"/>
    <property type="match status" value="1"/>
</dbReference>
<comment type="cofactor">
    <cofactor evidence="9">
        <name>Mg(2+)</name>
        <dbReference type="ChEBI" id="CHEBI:18420"/>
    </cofactor>
</comment>
<feature type="domain" description="DRBM" evidence="10">
    <location>
        <begin position="165"/>
        <end position="234"/>
    </location>
</feature>
<dbReference type="Pfam" id="PF00035">
    <property type="entry name" value="dsrm"/>
    <property type="match status" value="1"/>
</dbReference>
<dbReference type="Gene3D" id="1.10.1520.10">
    <property type="entry name" value="Ribonuclease III domain"/>
    <property type="match status" value="1"/>
</dbReference>
<keyword evidence="9" id="KW-0479">Metal-binding</keyword>
<dbReference type="SMART" id="SM00535">
    <property type="entry name" value="RIBOc"/>
    <property type="match status" value="1"/>
</dbReference>
<evidence type="ECO:0000256" key="8">
    <source>
        <dbReference type="ARBA" id="ARBA00022884"/>
    </source>
</evidence>
<dbReference type="CDD" id="cd00593">
    <property type="entry name" value="RIBOc"/>
    <property type="match status" value="1"/>
</dbReference>
<dbReference type="FunFam" id="1.10.1520.10:FF:000001">
    <property type="entry name" value="Ribonuclease 3"/>
    <property type="match status" value="1"/>
</dbReference>
<evidence type="ECO:0000256" key="4">
    <source>
        <dbReference type="ARBA" id="ARBA00022664"/>
    </source>
</evidence>
<dbReference type="GO" id="GO:0046872">
    <property type="term" value="F:metal ion binding"/>
    <property type="evidence" value="ECO:0007669"/>
    <property type="project" value="UniProtKB-KW"/>
</dbReference>
<reference evidence="12 13" key="1">
    <citation type="journal article" date="2013" name="BMC Microbiol.">
        <title>Identification of the type II cytochrome c maturation pathway in anammox bacteria by comparative genomics.</title>
        <authorList>
            <person name="Ferousi C."/>
            <person name="Speth D.R."/>
            <person name="Reimann J."/>
            <person name="Op den Camp H.J."/>
            <person name="Allen J.W."/>
            <person name="Keltjens J.T."/>
            <person name="Jetten M.S."/>
        </authorList>
    </citation>
    <scope>NUCLEOTIDE SEQUENCE [LARGE SCALE GENOMIC DNA]</scope>
    <source>
        <strain evidence="12">RU1</strain>
    </source>
</reference>
<dbReference type="Proteomes" id="UP000034954">
    <property type="component" value="Unassembled WGS sequence"/>
</dbReference>
<dbReference type="InterPro" id="IPR011907">
    <property type="entry name" value="RNase_III"/>
</dbReference>
<keyword evidence="3 9" id="KW-0698">rRNA processing</keyword>
<keyword evidence="9" id="KW-0460">Magnesium</keyword>
<dbReference type="GO" id="GO:0004525">
    <property type="term" value="F:ribonuclease III activity"/>
    <property type="evidence" value="ECO:0007669"/>
    <property type="project" value="UniProtKB-UniRule"/>
</dbReference>
<proteinExistence type="inferred from homology"/>
<keyword evidence="8 9" id="KW-0694">RNA-binding</keyword>
<dbReference type="GO" id="GO:0006397">
    <property type="term" value="P:mRNA processing"/>
    <property type="evidence" value="ECO:0007669"/>
    <property type="project" value="UniProtKB-UniRule"/>
</dbReference>
<comment type="function">
    <text evidence="9">Digests double-stranded RNA. Involved in the processing of primary rRNA transcript to yield the immediate precursors to the large and small rRNAs (23S and 16S). Processes some mRNAs, and tRNAs when they are encoded in the rRNA operon. Processes pre-crRNA and tracrRNA of type II CRISPR loci if present in the organism.</text>
</comment>
<feature type="domain" description="RNase III" evidence="11">
    <location>
        <begin position="14"/>
        <end position="138"/>
    </location>
</feature>
<comment type="subcellular location">
    <subcellularLocation>
        <location evidence="9">Cytoplasm</location>
    </subcellularLocation>
</comment>
<comment type="subunit">
    <text evidence="9">Homodimer.</text>
</comment>
<organism evidence="12 13">
    <name type="scientific">Candidatus Brocadia fulgida</name>
    <dbReference type="NCBI Taxonomy" id="380242"/>
    <lineage>
        <taxon>Bacteria</taxon>
        <taxon>Pseudomonadati</taxon>
        <taxon>Planctomycetota</taxon>
        <taxon>Candidatus Brocadiia</taxon>
        <taxon>Candidatus Brocadiales</taxon>
        <taxon>Candidatus Brocadiaceae</taxon>
        <taxon>Candidatus Brocadia</taxon>
    </lineage>
</organism>
<keyword evidence="6 9" id="KW-0255">Endonuclease</keyword>
<dbReference type="GO" id="GO:0006364">
    <property type="term" value="P:rRNA processing"/>
    <property type="evidence" value="ECO:0007669"/>
    <property type="project" value="UniProtKB-UniRule"/>
</dbReference>
<evidence type="ECO:0000256" key="7">
    <source>
        <dbReference type="ARBA" id="ARBA00022801"/>
    </source>
</evidence>
<dbReference type="PANTHER" id="PTHR11207">
    <property type="entry name" value="RIBONUCLEASE III"/>
    <property type="match status" value="1"/>
</dbReference>
<dbReference type="HAMAP" id="MF_00104">
    <property type="entry name" value="RNase_III"/>
    <property type="match status" value="1"/>
</dbReference>
<dbReference type="PROSITE" id="PS00517">
    <property type="entry name" value="RNASE_3_1"/>
    <property type="match status" value="1"/>
</dbReference>
<dbReference type="Gene3D" id="3.30.160.20">
    <property type="match status" value="1"/>
</dbReference>
<feature type="active site" evidence="9">
    <location>
        <position position="127"/>
    </location>
</feature>
<evidence type="ECO:0000256" key="5">
    <source>
        <dbReference type="ARBA" id="ARBA00022722"/>
    </source>
</evidence>
<feature type="active site" evidence="9">
    <location>
        <position position="56"/>
    </location>
</feature>
<gene>
    <name evidence="9" type="primary">rnc</name>
    <name evidence="12" type="ORF">BROFUL_00809</name>
</gene>
<dbReference type="GO" id="GO:0005737">
    <property type="term" value="C:cytoplasm"/>
    <property type="evidence" value="ECO:0007669"/>
    <property type="project" value="UniProtKB-SubCell"/>
</dbReference>
<dbReference type="CDD" id="cd10845">
    <property type="entry name" value="DSRM_RNAse_III_family"/>
    <property type="match status" value="1"/>
</dbReference>
<dbReference type="GO" id="GO:0019843">
    <property type="term" value="F:rRNA binding"/>
    <property type="evidence" value="ECO:0007669"/>
    <property type="project" value="UniProtKB-KW"/>
</dbReference>